<name>A0A4Y2UYS3_ARAVE</name>
<gene>
    <name evidence="1" type="ORF">AVEN_108870_1</name>
</gene>
<keyword evidence="2" id="KW-1185">Reference proteome</keyword>
<accession>A0A4Y2UYS3</accession>
<dbReference type="AlphaFoldDB" id="A0A4Y2UYS3"/>
<proteinExistence type="predicted"/>
<comment type="caution">
    <text evidence="1">The sequence shown here is derived from an EMBL/GenBank/DDBJ whole genome shotgun (WGS) entry which is preliminary data.</text>
</comment>
<dbReference type="EMBL" id="BGPR01041140">
    <property type="protein sequence ID" value="GBO17381.1"/>
    <property type="molecule type" value="Genomic_DNA"/>
</dbReference>
<sequence>MDICNYVDSLFKPSRVEFVYSLFNSQLKSSSVTQMVTSTLRFLIGYTVRVKEHTKPWKQCPVLRLLASTLGISAPDLKVVRLSSFRKATPNFVACL</sequence>
<evidence type="ECO:0000313" key="2">
    <source>
        <dbReference type="Proteomes" id="UP000499080"/>
    </source>
</evidence>
<protein>
    <submittedName>
        <fullName evidence="1">Uncharacterized protein</fullName>
    </submittedName>
</protein>
<evidence type="ECO:0000313" key="1">
    <source>
        <dbReference type="EMBL" id="GBO17381.1"/>
    </source>
</evidence>
<organism evidence="1 2">
    <name type="scientific">Araneus ventricosus</name>
    <name type="common">Orbweaver spider</name>
    <name type="synonym">Epeira ventricosa</name>
    <dbReference type="NCBI Taxonomy" id="182803"/>
    <lineage>
        <taxon>Eukaryota</taxon>
        <taxon>Metazoa</taxon>
        <taxon>Ecdysozoa</taxon>
        <taxon>Arthropoda</taxon>
        <taxon>Chelicerata</taxon>
        <taxon>Arachnida</taxon>
        <taxon>Araneae</taxon>
        <taxon>Araneomorphae</taxon>
        <taxon>Entelegynae</taxon>
        <taxon>Araneoidea</taxon>
        <taxon>Araneidae</taxon>
        <taxon>Araneus</taxon>
    </lineage>
</organism>
<dbReference type="Proteomes" id="UP000499080">
    <property type="component" value="Unassembled WGS sequence"/>
</dbReference>
<reference evidence="1 2" key="1">
    <citation type="journal article" date="2019" name="Sci. Rep.">
        <title>Orb-weaving spider Araneus ventricosus genome elucidates the spidroin gene catalogue.</title>
        <authorList>
            <person name="Kono N."/>
            <person name="Nakamura H."/>
            <person name="Ohtoshi R."/>
            <person name="Moran D.A.P."/>
            <person name="Shinohara A."/>
            <person name="Yoshida Y."/>
            <person name="Fujiwara M."/>
            <person name="Mori M."/>
            <person name="Tomita M."/>
            <person name="Arakawa K."/>
        </authorList>
    </citation>
    <scope>NUCLEOTIDE SEQUENCE [LARGE SCALE GENOMIC DNA]</scope>
</reference>